<evidence type="ECO:0000313" key="3">
    <source>
        <dbReference type="Proteomes" id="UP001320245"/>
    </source>
</evidence>
<dbReference type="InterPro" id="IPR009571">
    <property type="entry name" value="SUR7/Rim9-like_fungi"/>
</dbReference>
<accession>A0AAN9U1B9</accession>
<sequence length="366" mass="39360">MPEPTAPPTLLNRFHAAPIQERGKGHILNGATRVLTKTTSAKKSVNTAAKGAATSATKSVSTAAKGSATSAASGAISSLSGIEDDVAEKLSKKLGVKGFYSIHLINLCYGDFEPNATNPSATLNATNCTTPFDYGSLNFSALLDHQLSVGSHSLNLADLGLTKDIQDKINDIPKIIRAIVATYIIAAGFICFGLIASVAAIILIPHPSGQMIVKGNIGLASLAVIFLLIGNLITTIGSSKVVEEVTKHGNHLGLYAERGVKYMAVTWATFGIMLLTVFYWVYEFFAEKRRGSEEINRAIANSREAGSAAAVSSFTLRTLLQPIVRQYAQVMTRGPENWWEEWRRCSEMWILVTPDACINWSLDGLE</sequence>
<dbReference type="GO" id="GO:0051285">
    <property type="term" value="C:cell cortex of cell tip"/>
    <property type="evidence" value="ECO:0007669"/>
    <property type="project" value="TreeGrafter"/>
</dbReference>
<keyword evidence="1" id="KW-0812">Transmembrane</keyword>
<dbReference type="PANTHER" id="PTHR28019:SF7">
    <property type="entry name" value="SUR7 PROTEIN"/>
    <property type="match status" value="1"/>
</dbReference>
<protein>
    <recommendedName>
        <fullName evidence="4">Actin cortical patch SUR7/pH-response regulator PalI</fullName>
    </recommendedName>
</protein>
<reference evidence="2 3" key="1">
    <citation type="journal article" date="2023" name="PLoS ONE">
        <title>Cytospora paraplurivora sp. nov. isolated from orchards with fruit tree decline syndrome in Ontario, Canada.</title>
        <authorList>
            <person name="Ilyukhin E."/>
            <person name="Nguyen H.D.T."/>
            <person name="Castle A.J."/>
            <person name="Ellouze W."/>
        </authorList>
    </citation>
    <scope>NUCLEOTIDE SEQUENCE [LARGE SCALE GENOMIC DNA]</scope>
    <source>
        <strain evidence="2 3">FDS-564</strain>
    </source>
</reference>
<keyword evidence="1" id="KW-1133">Transmembrane helix</keyword>
<dbReference type="Pfam" id="PF06687">
    <property type="entry name" value="SUR7"/>
    <property type="match status" value="1"/>
</dbReference>
<gene>
    <name evidence="2" type="ORF">SLS53_006840</name>
</gene>
<dbReference type="GO" id="GO:0005886">
    <property type="term" value="C:plasma membrane"/>
    <property type="evidence" value="ECO:0007669"/>
    <property type="project" value="InterPro"/>
</dbReference>
<keyword evidence="3" id="KW-1185">Reference proteome</keyword>
<feature type="transmembrane region" description="Helical" evidence="1">
    <location>
        <begin position="180"/>
        <end position="205"/>
    </location>
</feature>
<name>A0AAN9U1B9_9PEZI</name>
<keyword evidence="1" id="KW-0472">Membrane</keyword>
<feature type="transmembrane region" description="Helical" evidence="1">
    <location>
        <begin position="262"/>
        <end position="282"/>
    </location>
</feature>
<dbReference type="InterPro" id="IPR052413">
    <property type="entry name" value="SUR7_domain"/>
</dbReference>
<dbReference type="Proteomes" id="UP001320245">
    <property type="component" value="Unassembled WGS sequence"/>
</dbReference>
<evidence type="ECO:0008006" key="4">
    <source>
        <dbReference type="Google" id="ProtNLM"/>
    </source>
</evidence>
<organism evidence="2 3">
    <name type="scientific">Cytospora paraplurivora</name>
    <dbReference type="NCBI Taxonomy" id="2898453"/>
    <lineage>
        <taxon>Eukaryota</taxon>
        <taxon>Fungi</taxon>
        <taxon>Dikarya</taxon>
        <taxon>Ascomycota</taxon>
        <taxon>Pezizomycotina</taxon>
        <taxon>Sordariomycetes</taxon>
        <taxon>Sordariomycetidae</taxon>
        <taxon>Diaporthales</taxon>
        <taxon>Cytosporaceae</taxon>
        <taxon>Cytospora</taxon>
    </lineage>
</organism>
<proteinExistence type="predicted"/>
<feature type="transmembrane region" description="Helical" evidence="1">
    <location>
        <begin position="217"/>
        <end position="242"/>
    </location>
</feature>
<dbReference type="PANTHER" id="PTHR28019">
    <property type="entry name" value="CELL MEMBRANE PROTEIN YLR413W-RELATED"/>
    <property type="match status" value="1"/>
</dbReference>
<evidence type="ECO:0000313" key="2">
    <source>
        <dbReference type="EMBL" id="KAK7736637.1"/>
    </source>
</evidence>
<dbReference type="GO" id="GO:0031505">
    <property type="term" value="P:fungal-type cell wall organization"/>
    <property type="evidence" value="ECO:0007669"/>
    <property type="project" value="TreeGrafter"/>
</dbReference>
<comment type="caution">
    <text evidence="2">The sequence shown here is derived from an EMBL/GenBank/DDBJ whole genome shotgun (WGS) entry which is preliminary data.</text>
</comment>
<dbReference type="EMBL" id="JAJSPL020000032">
    <property type="protein sequence ID" value="KAK7736637.1"/>
    <property type="molecule type" value="Genomic_DNA"/>
</dbReference>
<evidence type="ECO:0000256" key="1">
    <source>
        <dbReference type="SAM" id="Phobius"/>
    </source>
</evidence>
<dbReference type="AlphaFoldDB" id="A0AAN9U1B9"/>